<evidence type="ECO:0000313" key="4">
    <source>
        <dbReference type="RefSeq" id="XP_052132481.1"/>
    </source>
</evidence>
<protein>
    <submittedName>
        <fullName evidence="4">Uncharacterized protein LOC127752035</fullName>
    </submittedName>
</protein>
<organism evidence="3 4">
    <name type="scientific">Frankliniella occidentalis</name>
    <name type="common">Western flower thrips</name>
    <name type="synonym">Euthrips occidentalis</name>
    <dbReference type="NCBI Taxonomy" id="133901"/>
    <lineage>
        <taxon>Eukaryota</taxon>
        <taxon>Metazoa</taxon>
        <taxon>Ecdysozoa</taxon>
        <taxon>Arthropoda</taxon>
        <taxon>Hexapoda</taxon>
        <taxon>Insecta</taxon>
        <taxon>Pterygota</taxon>
        <taxon>Neoptera</taxon>
        <taxon>Paraneoptera</taxon>
        <taxon>Thysanoptera</taxon>
        <taxon>Terebrantia</taxon>
        <taxon>Thripoidea</taxon>
        <taxon>Thripidae</taxon>
        <taxon>Frankliniella</taxon>
    </lineage>
</organism>
<accession>A0A9C6XAY3</accession>
<gene>
    <name evidence="4" type="primary">LOC127752035</name>
</gene>
<evidence type="ECO:0000256" key="2">
    <source>
        <dbReference type="SAM" id="MobiDB-lite"/>
    </source>
</evidence>
<feature type="region of interest" description="Disordered" evidence="2">
    <location>
        <begin position="71"/>
        <end position="100"/>
    </location>
</feature>
<dbReference type="KEGG" id="foc:127752035"/>
<sequence length="175" mass="19608">MDQNRGARGTKDGHGIELLSKYHQENVARLERAARERCMLAGSLVTKQVSQRAALEVERAQLAALRLKLSRSAAAAEGPGRPATRDASTQTEDDADLVLRTEAARLRAERDRLREKTRGMAKNTASRVELLMKRNAFLLAKKQRDLQRASTERAAQEQRVRQLQERLAGLRAGRN</sequence>
<dbReference type="OrthoDB" id="10647053at2759"/>
<evidence type="ECO:0000313" key="3">
    <source>
        <dbReference type="Proteomes" id="UP000504606"/>
    </source>
</evidence>
<feature type="coiled-coil region" evidence="1">
    <location>
        <begin position="103"/>
        <end position="173"/>
    </location>
</feature>
<reference evidence="4" key="1">
    <citation type="submission" date="2025-08" db="UniProtKB">
        <authorList>
            <consortium name="RefSeq"/>
        </authorList>
    </citation>
    <scope>IDENTIFICATION</scope>
    <source>
        <tissue evidence="4">Whole organism</tissue>
    </source>
</reference>
<dbReference type="GeneID" id="127752035"/>
<proteinExistence type="predicted"/>
<evidence type="ECO:0000256" key="1">
    <source>
        <dbReference type="SAM" id="Coils"/>
    </source>
</evidence>
<name>A0A9C6XAY3_FRAOC</name>
<dbReference type="Proteomes" id="UP000504606">
    <property type="component" value="Unplaced"/>
</dbReference>
<dbReference type="RefSeq" id="XP_052132481.1">
    <property type="nucleotide sequence ID" value="XM_052276521.1"/>
</dbReference>
<dbReference type="AlphaFoldDB" id="A0A9C6XAY3"/>
<keyword evidence="3" id="KW-1185">Reference proteome</keyword>
<keyword evidence="1" id="KW-0175">Coiled coil</keyword>